<dbReference type="HOGENOM" id="CLU_320537_0_0_1"/>
<dbReference type="PROSITE" id="PS50157">
    <property type="entry name" value="ZINC_FINGER_C2H2_2"/>
    <property type="match status" value="2"/>
</dbReference>
<feature type="compositionally biased region" description="Low complexity" evidence="8">
    <location>
        <begin position="184"/>
        <end position="205"/>
    </location>
</feature>
<organism evidence="11">
    <name type="scientific">Candida tenuis (strain ATCC 10573 / BCRC 21748 / CBS 615 / JCM 9827 / NBRC 10315 / NRRL Y-1498 / VKM Y-70)</name>
    <name type="common">Yeast</name>
    <name type="synonym">Yamadazyma tenuis</name>
    <dbReference type="NCBI Taxonomy" id="590646"/>
    <lineage>
        <taxon>Eukaryota</taxon>
        <taxon>Fungi</taxon>
        <taxon>Dikarya</taxon>
        <taxon>Ascomycota</taxon>
        <taxon>Saccharomycotina</taxon>
        <taxon>Pichiomycetes</taxon>
        <taxon>Debaryomycetaceae</taxon>
        <taxon>Yamadazyma</taxon>
    </lineage>
</organism>
<dbReference type="GO" id="GO:0000981">
    <property type="term" value="F:DNA-binding transcription factor activity, RNA polymerase II-specific"/>
    <property type="evidence" value="ECO:0007669"/>
    <property type="project" value="InterPro"/>
</dbReference>
<dbReference type="EMBL" id="GL996521">
    <property type="protein sequence ID" value="EGV63793.1"/>
    <property type="molecule type" value="Genomic_DNA"/>
</dbReference>
<evidence type="ECO:0000259" key="9">
    <source>
        <dbReference type="PROSITE" id="PS50157"/>
    </source>
</evidence>
<dbReference type="SMART" id="SM00355">
    <property type="entry name" value="ZnF_C2H2"/>
    <property type="match status" value="2"/>
</dbReference>
<dbReference type="InterPro" id="IPR051059">
    <property type="entry name" value="VerF-like"/>
</dbReference>
<reference evidence="10 11" key="1">
    <citation type="journal article" date="2011" name="Proc. Natl. Acad. Sci. U.S.A.">
        <title>Comparative genomics of xylose-fermenting fungi for enhanced biofuel production.</title>
        <authorList>
            <person name="Wohlbach D.J."/>
            <person name="Kuo A."/>
            <person name="Sato T.K."/>
            <person name="Potts K.M."/>
            <person name="Salamov A.A."/>
            <person name="LaButti K.M."/>
            <person name="Sun H."/>
            <person name="Clum A."/>
            <person name="Pangilinan J.L."/>
            <person name="Lindquist E.A."/>
            <person name="Lucas S."/>
            <person name="Lapidus A."/>
            <person name="Jin M."/>
            <person name="Gunawan C."/>
            <person name="Balan V."/>
            <person name="Dale B.E."/>
            <person name="Jeffries T.W."/>
            <person name="Zinkel R."/>
            <person name="Barry K.W."/>
            <person name="Grigoriev I.V."/>
            <person name="Gasch A.P."/>
        </authorList>
    </citation>
    <scope>NUCLEOTIDE SEQUENCE [LARGE SCALE GENOMIC DNA]</scope>
    <source>
        <strain evidence="11">ATCC 10573 / BCRC 21748 / CBS 615 / JCM 9827 / NBRC 10315 / NRRL Y-1498 / VKM Y-70</strain>
    </source>
</reference>
<evidence type="ECO:0000313" key="10">
    <source>
        <dbReference type="EMBL" id="EGV63793.1"/>
    </source>
</evidence>
<dbReference type="AlphaFoldDB" id="G3B474"/>
<feature type="compositionally biased region" description="Polar residues" evidence="8">
    <location>
        <begin position="685"/>
        <end position="697"/>
    </location>
</feature>
<accession>G3B474</accession>
<dbReference type="PROSITE" id="PS00028">
    <property type="entry name" value="ZINC_FINGER_C2H2_1"/>
    <property type="match status" value="2"/>
</dbReference>
<gene>
    <name evidence="10" type="ORF">CANTEDRAFT_93309</name>
</gene>
<feature type="compositionally biased region" description="Basic and acidic residues" evidence="8">
    <location>
        <begin position="78"/>
        <end position="89"/>
    </location>
</feature>
<keyword evidence="6" id="KW-0539">Nucleus</keyword>
<evidence type="ECO:0000256" key="8">
    <source>
        <dbReference type="SAM" id="MobiDB-lite"/>
    </source>
</evidence>
<feature type="compositionally biased region" description="Polar residues" evidence="8">
    <location>
        <begin position="544"/>
        <end position="573"/>
    </location>
</feature>
<evidence type="ECO:0000256" key="5">
    <source>
        <dbReference type="ARBA" id="ARBA00022833"/>
    </source>
</evidence>
<feature type="compositionally biased region" description="Low complexity" evidence="8">
    <location>
        <begin position="653"/>
        <end position="662"/>
    </location>
</feature>
<feature type="region of interest" description="Disordered" evidence="8">
    <location>
        <begin position="176"/>
        <end position="214"/>
    </location>
</feature>
<dbReference type="InterPro" id="IPR013087">
    <property type="entry name" value="Znf_C2H2_type"/>
</dbReference>
<dbReference type="OrthoDB" id="654211at2759"/>
<feature type="region of interest" description="Disordered" evidence="8">
    <location>
        <begin position="128"/>
        <end position="156"/>
    </location>
</feature>
<dbReference type="PANTHER" id="PTHR40626">
    <property type="entry name" value="MIP31509P"/>
    <property type="match status" value="1"/>
</dbReference>
<dbReference type="InterPro" id="IPR036236">
    <property type="entry name" value="Znf_C2H2_sf"/>
</dbReference>
<keyword evidence="2" id="KW-0479">Metal-binding</keyword>
<feature type="region of interest" description="Disordered" evidence="8">
    <location>
        <begin position="497"/>
        <end position="573"/>
    </location>
</feature>
<dbReference type="STRING" id="590646.G3B474"/>
<dbReference type="Pfam" id="PF00096">
    <property type="entry name" value="zf-C2H2"/>
    <property type="match status" value="1"/>
</dbReference>
<evidence type="ECO:0000256" key="1">
    <source>
        <dbReference type="ARBA" id="ARBA00004123"/>
    </source>
</evidence>
<evidence type="ECO:0000256" key="3">
    <source>
        <dbReference type="ARBA" id="ARBA00022737"/>
    </source>
</evidence>
<keyword evidence="11" id="KW-1185">Reference proteome</keyword>
<evidence type="ECO:0000256" key="6">
    <source>
        <dbReference type="ARBA" id="ARBA00023242"/>
    </source>
</evidence>
<feature type="compositionally biased region" description="Low complexity" evidence="8">
    <location>
        <begin position="369"/>
        <end position="383"/>
    </location>
</feature>
<dbReference type="KEGG" id="cten:18250272"/>
<protein>
    <recommendedName>
        <fullName evidence="9">C2H2-type domain-containing protein</fullName>
    </recommendedName>
</protein>
<dbReference type="GO" id="GO:0000978">
    <property type="term" value="F:RNA polymerase II cis-regulatory region sequence-specific DNA binding"/>
    <property type="evidence" value="ECO:0007669"/>
    <property type="project" value="InterPro"/>
</dbReference>
<feature type="compositionally biased region" description="Polar residues" evidence="8">
    <location>
        <begin position="399"/>
        <end position="408"/>
    </location>
</feature>
<feature type="compositionally biased region" description="Acidic residues" evidence="8">
    <location>
        <begin position="1"/>
        <end position="11"/>
    </location>
</feature>
<dbReference type="GeneID" id="18250272"/>
<feature type="region of interest" description="Disordered" evidence="8">
    <location>
        <begin position="1"/>
        <end position="21"/>
    </location>
</feature>
<dbReference type="RefSeq" id="XP_006686107.1">
    <property type="nucleotide sequence ID" value="XM_006686044.1"/>
</dbReference>
<feature type="compositionally biased region" description="Low complexity" evidence="8">
    <location>
        <begin position="135"/>
        <end position="148"/>
    </location>
</feature>
<feature type="region of interest" description="Disordered" evidence="8">
    <location>
        <begin position="77"/>
        <end position="104"/>
    </location>
</feature>
<feature type="region of interest" description="Disordered" evidence="8">
    <location>
        <begin position="653"/>
        <end position="717"/>
    </location>
</feature>
<dbReference type="PANTHER" id="PTHR40626:SF7">
    <property type="entry name" value="TRANSCRIPTION FACTOR, PUTATIVE (AFU_ORTHOLOGUE AFUA_1G04110)-RELATED"/>
    <property type="match status" value="1"/>
</dbReference>
<dbReference type="GO" id="GO:0000785">
    <property type="term" value="C:chromatin"/>
    <property type="evidence" value="ECO:0007669"/>
    <property type="project" value="TreeGrafter"/>
</dbReference>
<evidence type="ECO:0000256" key="4">
    <source>
        <dbReference type="ARBA" id="ARBA00022771"/>
    </source>
</evidence>
<evidence type="ECO:0000313" key="11">
    <source>
        <dbReference type="Proteomes" id="UP000000707"/>
    </source>
</evidence>
<feature type="region of interest" description="Disordered" evidence="8">
    <location>
        <begin position="365"/>
        <end position="411"/>
    </location>
</feature>
<feature type="compositionally biased region" description="Polar residues" evidence="8">
    <location>
        <begin position="91"/>
        <end position="103"/>
    </location>
</feature>
<keyword evidence="3" id="KW-0677">Repeat</keyword>
<sequence>MNIDETYEEDVYMSQDFDPESPIFVNDSLERDGGSNGFIMDNKTTEQYFMGDPDPSEPMSDNGFDNLHAESLIQAASESDHTNTHDKAGDLSQTSGDHSNISFSIPGAFKENNYMEIDNSPPFTIDSDLFFDSASNNNNNSNHNTTNNQSGGKEASTRETLFPHNQFFIRQYKNSLSSSNQGHSPNNNVSPNSNVVGSNVNTPVPTQNPHFDTPNSVINPNYLPSENQYYDDASVYSSIVNDNESVDNHSQFNRRSISMTQTNLSVGPYPPVNPYANDLSPLTTTTSLTHSVNSLHSTQPSFFSAHQYLPRHSLEVPLSHRNSVDYISKNRNSIEPSTSVQRQPRANNNRYLSFTNSISNYIPFMGDKNNSNNNNNNQRTSPISGPPSPISNGSGSTPFMNQPAAQRQQSKHLIRSIFKLNPQNAQESMENPEVNDNESPDIEGITEEITASEFDRDLNAEFLVLSPTGEESELYGLNPLPNNISSKKVKKPKRSIFTRFKGPVKQESTDELDFNNDDSSKHSGNNSSNQELDDPQSFDFHGNMSRTPSSANTVRTGNNLQPNLEITNSNGSSHFPDYAALFENVGKRKMIGKNSTFKNKTRVKTEKSGTDTFDEDNDTSFMNTKVKHEKQEFDTFDNDVDSFPNSKVSFEASSTVSSSTTAHSRHPSQYEDSMHDDDDYDRNENGGNSTNVLSNASKRILGSKLMKRKPSKKESELKNIKTKVMADGVEVEVDMKTLNLPQDAQAFPISVVNSKTRTRGRKENKEADLSDSTKIYLCTYCSRRFKRQEHLKRHFRSLHTFEKPYSCDICNKKFSRTDNLNQHLKTHKEEEAAAEAAAAAAAAAATLGEAT</sequence>
<name>G3B474_CANTC</name>
<dbReference type="Gene3D" id="3.30.160.60">
    <property type="entry name" value="Classic Zinc Finger"/>
    <property type="match status" value="2"/>
</dbReference>
<feature type="domain" description="C2H2-type" evidence="9">
    <location>
        <begin position="805"/>
        <end position="832"/>
    </location>
</feature>
<dbReference type="FunFam" id="3.30.160.60:FF:000634">
    <property type="entry name" value="Zinc finger X-chromosomal protein"/>
    <property type="match status" value="1"/>
</dbReference>
<proteinExistence type="predicted"/>
<keyword evidence="5" id="KW-0862">Zinc</keyword>
<evidence type="ECO:0000256" key="2">
    <source>
        <dbReference type="ARBA" id="ARBA00022723"/>
    </source>
</evidence>
<dbReference type="Proteomes" id="UP000000707">
    <property type="component" value="Unassembled WGS sequence"/>
</dbReference>
<dbReference type="Pfam" id="PF13912">
    <property type="entry name" value="zf-C2H2_6"/>
    <property type="match status" value="1"/>
</dbReference>
<feature type="region of interest" description="Disordered" evidence="8">
    <location>
        <begin position="330"/>
        <end position="349"/>
    </location>
</feature>
<dbReference type="eggNOG" id="KOG1721">
    <property type="taxonomic scope" value="Eukaryota"/>
</dbReference>
<dbReference type="GO" id="GO:0008270">
    <property type="term" value="F:zinc ion binding"/>
    <property type="evidence" value="ECO:0007669"/>
    <property type="project" value="UniProtKB-KW"/>
</dbReference>
<comment type="subcellular location">
    <subcellularLocation>
        <location evidence="1">Nucleus</location>
    </subcellularLocation>
</comment>
<dbReference type="SUPFAM" id="SSF57667">
    <property type="entry name" value="beta-beta-alpha zinc fingers"/>
    <property type="match status" value="1"/>
</dbReference>
<keyword evidence="4 7" id="KW-0863">Zinc-finger</keyword>
<dbReference type="GO" id="GO:0005634">
    <property type="term" value="C:nucleus"/>
    <property type="evidence" value="ECO:0007669"/>
    <property type="project" value="UniProtKB-SubCell"/>
</dbReference>
<feature type="domain" description="C2H2-type" evidence="9">
    <location>
        <begin position="776"/>
        <end position="804"/>
    </location>
</feature>
<evidence type="ECO:0000256" key="7">
    <source>
        <dbReference type="PROSITE-ProRule" id="PRU00042"/>
    </source>
</evidence>